<evidence type="ECO:0000256" key="3">
    <source>
        <dbReference type="ARBA" id="ARBA00013194"/>
    </source>
</evidence>
<protein>
    <recommendedName>
        <fullName evidence="4">Parvulin-like PPIase</fullName>
        <ecNumber evidence="3">5.2.1.8</ecNumber>
    </recommendedName>
    <alternativeName>
        <fullName evidence="6">Peptidyl-prolyl cis-trans isomerase plp</fullName>
    </alternativeName>
    <alternativeName>
        <fullName evidence="7">Rotamase plp</fullName>
    </alternativeName>
</protein>
<dbReference type="PANTHER" id="PTHR47245">
    <property type="entry name" value="PEPTIDYLPROLYL ISOMERASE"/>
    <property type="match status" value="1"/>
</dbReference>
<keyword evidence="9" id="KW-0413">Isomerase</keyword>
<evidence type="ECO:0000256" key="7">
    <source>
        <dbReference type="ARBA" id="ARBA00031484"/>
    </source>
</evidence>
<dbReference type="PANTHER" id="PTHR47245:SF2">
    <property type="entry name" value="PEPTIDYL-PROLYL CIS-TRANS ISOMERASE HP_0175-RELATED"/>
    <property type="match status" value="1"/>
</dbReference>
<evidence type="ECO:0000256" key="1">
    <source>
        <dbReference type="ARBA" id="ARBA00000971"/>
    </source>
</evidence>
<evidence type="ECO:0000256" key="6">
    <source>
        <dbReference type="ARBA" id="ARBA00030642"/>
    </source>
</evidence>
<evidence type="ECO:0000256" key="4">
    <source>
        <dbReference type="ARBA" id="ARBA00018370"/>
    </source>
</evidence>
<dbReference type="Gene3D" id="3.10.50.40">
    <property type="match status" value="1"/>
</dbReference>
<keyword evidence="10" id="KW-1185">Reference proteome</keyword>
<dbReference type="OrthoDB" id="196786at2"/>
<dbReference type="Proteomes" id="UP000255207">
    <property type="component" value="Unassembled WGS sequence"/>
</dbReference>
<feature type="domain" description="PpiC" evidence="8">
    <location>
        <begin position="115"/>
        <end position="244"/>
    </location>
</feature>
<evidence type="ECO:0000256" key="2">
    <source>
        <dbReference type="ARBA" id="ARBA00007656"/>
    </source>
</evidence>
<dbReference type="EC" id="5.2.1.8" evidence="3"/>
<proteinExistence type="inferred from homology"/>
<dbReference type="InterPro" id="IPR050245">
    <property type="entry name" value="PrsA_foldase"/>
</dbReference>
<evidence type="ECO:0000313" key="9">
    <source>
        <dbReference type="EMBL" id="RDJ29265.1"/>
    </source>
</evidence>
<accession>A0A370LCL0</accession>
<dbReference type="EMBL" id="QQTP01000001">
    <property type="protein sequence ID" value="RDJ29265.1"/>
    <property type="molecule type" value="Genomic_DNA"/>
</dbReference>
<dbReference type="AlphaFoldDB" id="A0A370LCL0"/>
<dbReference type="InterPro" id="IPR046357">
    <property type="entry name" value="PPIase_dom_sf"/>
</dbReference>
<keyword evidence="5" id="KW-0697">Rotamase</keyword>
<dbReference type="Pfam" id="PF13145">
    <property type="entry name" value="Rotamase_2"/>
    <property type="match status" value="1"/>
</dbReference>
<evidence type="ECO:0000313" key="10">
    <source>
        <dbReference type="Proteomes" id="UP000255207"/>
    </source>
</evidence>
<comment type="catalytic activity">
    <reaction evidence="1">
        <text>[protein]-peptidylproline (omega=180) = [protein]-peptidylproline (omega=0)</text>
        <dbReference type="Rhea" id="RHEA:16237"/>
        <dbReference type="Rhea" id="RHEA-COMP:10747"/>
        <dbReference type="Rhea" id="RHEA-COMP:10748"/>
        <dbReference type="ChEBI" id="CHEBI:83833"/>
        <dbReference type="ChEBI" id="CHEBI:83834"/>
        <dbReference type="EC" id="5.2.1.8"/>
    </reaction>
</comment>
<evidence type="ECO:0000259" key="8">
    <source>
        <dbReference type="Pfam" id="PF13145"/>
    </source>
</evidence>
<dbReference type="InterPro" id="IPR000297">
    <property type="entry name" value="PPIase_PpiC"/>
</dbReference>
<sequence length="288" mass="31697">MIGRLLKEPLVHFLVLALGIFALYGALNRSDEPNSDEIVVTGAKIEQLAGLFAKTRQRPPTASEVKGLVDDHVKEEMLYREALALGLDKDDTVIRRRLRLKMEFLSQAQAETTTPSEADLEAFFKANPDRFRIDPTLAFRQVFLSPERRGEAIEQDVASVLEVLRAKPDTDPATLGDPSILPPELSPTRKTSIGQIFGADFADALARTPPGAWAGPVKSSFGLHVVHVGESQAGRPATLVEVRDSVAQEWTNERRQQAEEAQLAGLLKRYRVRIETQADNAAPTGRSP</sequence>
<dbReference type="RefSeq" id="WP_114827383.1">
    <property type="nucleotide sequence ID" value="NZ_QQTO01000019.1"/>
</dbReference>
<organism evidence="9 10">
    <name type="scientific">Bosea caraganae</name>
    <dbReference type="NCBI Taxonomy" id="2763117"/>
    <lineage>
        <taxon>Bacteria</taxon>
        <taxon>Pseudomonadati</taxon>
        <taxon>Pseudomonadota</taxon>
        <taxon>Alphaproteobacteria</taxon>
        <taxon>Hyphomicrobiales</taxon>
        <taxon>Boseaceae</taxon>
        <taxon>Bosea</taxon>
    </lineage>
</organism>
<name>A0A370LCL0_9HYPH</name>
<reference evidence="10" key="1">
    <citation type="submission" date="2018-07" db="EMBL/GenBank/DDBJ databases">
        <authorList>
            <person name="Safronova V.I."/>
            <person name="Chirak E.R."/>
            <person name="Sazanova A.L."/>
        </authorList>
    </citation>
    <scope>NUCLEOTIDE SEQUENCE [LARGE SCALE GENOMIC DNA]</scope>
    <source>
        <strain evidence="10">RCAM04685</strain>
    </source>
</reference>
<evidence type="ECO:0000256" key="5">
    <source>
        <dbReference type="ARBA" id="ARBA00023110"/>
    </source>
</evidence>
<comment type="caution">
    <text evidence="9">The sequence shown here is derived from an EMBL/GenBank/DDBJ whole genome shotgun (WGS) entry which is preliminary data.</text>
</comment>
<dbReference type="GO" id="GO:0003755">
    <property type="term" value="F:peptidyl-prolyl cis-trans isomerase activity"/>
    <property type="evidence" value="ECO:0007669"/>
    <property type="project" value="UniProtKB-KW"/>
</dbReference>
<gene>
    <name evidence="9" type="ORF">DWE98_01470</name>
</gene>
<comment type="similarity">
    <text evidence="2">Belongs to the PpiC/parvulin rotamase family.</text>
</comment>